<evidence type="ECO:0000256" key="4">
    <source>
        <dbReference type="ARBA" id="ARBA00022490"/>
    </source>
</evidence>
<comment type="similarity">
    <text evidence="1 7">Belongs to the VPS36 family.</text>
</comment>
<comment type="subcellular location">
    <subcellularLocation>
        <location evidence="7">Cytoplasm</location>
    </subcellularLocation>
    <subcellularLocation>
        <location evidence="7">Endosome</location>
    </subcellularLocation>
</comment>
<dbReference type="eggNOG" id="KOG2760">
    <property type="taxonomic scope" value="Eukaryota"/>
</dbReference>
<dbReference type="InParanoid" id="E9GZH8"/>
<evidence type="ECO:0000256" key="1">
    <source>
        <dbReference type="ARBA" id="ARBA00009697"/>
    </source>
</evidence>
<evidence type="ECO:0000313" key="9">
    <source>
        <dbReference type="EMBL" id="EFX75148.1"/>
    </source>
</evidence>
<dbReference type="OMA" id="CRDESIQ"/>
<dbReference type="InterPro" id="IPR011993">
    <property type="entry name" value="PH-like_dom_sf"/>
</dbReference>
<keyword evidence="10" id="KW-1185">Reference proteome</keyword>
<dbReference type="SUPFAM" id="SSF50729">
    <property type="entry name" value="PH domain-like"/>
    <property type="match status" value="1"/>
</dbReference>
<reference evidence="9 10" key="1">
    <citation type="journal article" date="2011" name="Science">
        <title>The ecoresponsive genome of Daphnia pulex.</title>
        <authorList>
            <person name="Colbourne J.K."/>
            <person name="Pfrender M.E."/>
            <person name="Gilbert D."/>
            <person name="Thomas W.K."/>
            <person name="Tucker A."/>
            <person name="Oakley T.H."/>
            <person name="Tokishita S."/>
            <person name="Aerts A."/>
            <person name="Arnold G.J."/>
            <person name="Basu M.K."/>
            <person name="Bauer D.J."/>
            <person name="Caceres C.E."/>
            <person name="Carmel L."/>
            <person name="Casola C."/>
            <person name="Choi J.H."/>
            <person name="Detter J.C."/>
            <person name="Dong Q."/>
            <person name="Dusheyko S."/>
            <person name="Eads B.D."/>
            <person name="Frohlich T."/>
            <person name="Geiler-Samerotte K.A."/>
            <person name="Gerlach D."/>
            <person name="Hatcher P."/>
            <person name="Jogdeo S."/>
            <person name="Krijgsveld J."/>
            <person name="Kriventseva E.V."/>
            <person name="Kultz D."/>
            <person name="Laforsch C."/>
            <person name="Lindquist E."/>
            <person name="Lopez J."/>
            <person name="Manak J.R."/>
            <person name="Muller J."/>
            <person name="Pangilinan J."/>
            <person name="Patwardhan R.P."/>
            <person name="Pitluck S."/>
            <person name="Pritham E.J."/>
            <person name="Rechtsteiner A."/>
            <person name="Rho M."/>
            <person name="Rogozin I.B."/>
            <person name="Sakarya O."/>
            <person name="Salamov A."/>
            <person name="Schaack S."/>
            <person name="Shapiro H."/>
            <person name="Shiga Y."/>
            <person name="Skalitzky C."/>
            <person name="Smith Z."/>
            <person name="Souvorov A."/>
            <person name="Sung W."/>
            <person name="Tang Z."/>
            <person name="Tsuchiya D."/>
            <person name="Tu H."/>
            <person name="Vos H."/>
            <person name="Wang M."/>
            <person name="Wolf Y.I."/>
            <person name="Yamagata H."/>
            <person name="Yamada T."/>
            <person name="Ye Y."/>
            <person name="Shaw J.R."/>
            <person name="Andrews J."/>
            <person name="Crease T.J."/>
            <person name="Tang H."/>
            <person name="Lucas S.M."/>
            <person name="Robertson H.M."/>
            <person name="Bork P."/>
            <person name="Koonin E.V."/>
            <person name="Zdobnov E.M."/>
            <person name="Grigoriev I.V."/>
            <person name="Lynch M."/>
            <person name="Boore J.L."/>
        </authorList>
    </citation>
    <scope>NUCLEOTIDE SEQUENCE [LARGE SCALE GENOMIC DNA]</scope>
</reference>
<keyword evidence="4 7" id="KW-0963">Cytoplasm</keyword>
<evidence type="ECO:0000313" key="10">
    <source>
        <dbReference type="Proteomes" id="UP000000305"/>
    </source>
</evidence>
<dbReference type="AlphaFoldDB" id="E9GZH8"/>
<dbReference type="EMBL" id="GL732577">
    <property type="protein sequence ID" value="EFX75148.1"/>
    <property type="molecule type" value="Genomic_DNA"/>
</dbReference>
<keyword evidence="5 7" id="KW-0653">Protein transport</keyword>
<dbReference type="InterPro" id="IPR021648">
    <property type="entry name" value="GLUE_dom"/>
</dbReference>
<dbReference type="KEGG" id="dpx:DAPPUDRAFT_108217"/>
<dbReference type="Gene3D" id="2.30.29.30">
    <property type="entry name" value="Pleckstrin-homology domain (PH domain)/Phosphotyrosine-binding domain (PTB)"/>
    <property type="match status" value="1"/>
</dbReference>
<dbReference type="GO" id="GO:0043130">
    <property type="term" value="F:ubiquitin binding"/>
    <property type="evidence" value="ECO:0000318"/>
    <property type="project" value="GO_Central"/>
</dbReference>
<dbReference type="GO" id="GO:0043328">
    <property type="term" value="P:protein transport to vacuole involved in ubiquitin-dependent protein catabolic process via the multivesicular body sorting pathway"/>
    <property type="evidence" value="ECO:0000318"/>
    <property type="project" value="GO_Central"/>
</dbReference>
<feature type="domain" description="GLUE N-terminal" evidence="8">
    <location>
        <begin position="1"/>
        <end position="82"/>
    </location>
</feature>
<evidence type="ECO:0000256" key="5">
    <source>
        <dbReference type="ARBA" id="ARBA00022927"/>
    </source>
</evidence>
<dbReference type="GO" id="GO:0032266">
    <property type="term" value="F:phosphatidylinositol-3-phosphate binding"/>
    <property type="evidence" value="ECO:0007669"/>
    <property type="project" value="UniProtKB-UniRule"/>
</dbReference>
<dbReference type="FunCoup" id="E9GZH8">
    <property type="interactions" value="1532"/>
</dbReference>
<evidence type="ECO:0000259" key="8">
    <source>
        <dbReference type="PROSITE" id="PS51495"/>
    </source>
</evidence>
<dbReference type="InterPro" id="IPR040608">
    <property type="entry name" value="Snf8/Vps36"/>
</dbReference>
<dbReference type="InterPro" id="IPR037855">
    <property type="entry name" value="Vps36"/>
</dbReference>
<dbReference type="PROSITE" id="PS51495">
    <property type="entry name" value="GLUE"/>
    <property type="match status" value="1"/>
</dbReference>
<dbReference type="Gene3D" id="6.10.140.260">
    <property type="match status" value="1"/>
</dbReference>
<name>E9GZH8_DAPPU</name>
<dbReference type="InterPro" id="IPR036388">
    <property type="entry name" value="WH-like_DNA-bd_sf"/>
</dbReference>
<dbReference type="PANTHER" id="PTHR13128">
    <property type="entry name" value="VACUOLAR PROTEIN-SORTING-ASSOCIATED PROTEIN 36"/>
    <property type="match status" value="1"/>
</dbReference>
<dbReference type="InterPro" id="IPR036390">
    <property type="entry name" value="WH_DNA-bd_sf"/>
</dbReference>
<dbReference type="STRING" id="6669.E9GZH8"/>
<dbReference type="PANTHER" id="PTHR13128:SF12">
    <property type="entry name" value="VACUOLAR PROTEIN-SORTING-ASSOCIATED PROTEIN 36"/>
    <property type="match status" value="1"/>
</dbReference>
<dbReference type="SUPFAM" id="SSF46785">
    <property type="entry name" value="Winged helix' DNA-binding domain"/>
    <property type="match status" value="2"/>
</dbReference>
<proteinExistence type="inferred from homology"/>
<gene>
    <name evidence="9" type="ORF">DAPPUDRAFT_108217</name>
</gene>
<accession>E9GZH8</accession>
<comment type="subunit">
    <text evidence="7">Component of the endosomal sorting complex required for transport II (ESCRT-II).</text>
</comment>
<keyword evidence="7" id="KW-0967">Endosome</keyword>
<dbReference type="PhylomeDB" id="E9GZH8"/>
<comment type="function">
    <text evidence="7">Component of the ESCRT-II complex (endosomal sorting complex required for transport II), which is required for multivesicular body (MVB) formation and sorting of endosomal cargo proteins into MVBs.</text>
</comment>
<dbReference type="FunFam" id="1.10.10.10:FF:000416">
    <property type="entry name" value="Vacuolar protein-sorting-associated protein 36"/>
    <property type="match status" value="1"/>
</dbReference>
<evidence type="ECO:0000256" key="6">
    <source>
        <dbReference type="ARBA" id="ARBA00030114"/>
    </source>
</evidence>
<dbReference type="Gene3D" id="1.10.10.10">
    <property type="entry name" value="Winged helix-like DNA-binding domain superfamily/Winged helix DNA-binding domain"/>
    <property type="match status" value="2"/>
</dbReference>
<sequence>MNVILDLKYVVLVEEDIGNLLRSSKIILHLAPWNEGQLSRPPVKNLSSFIKLAFSDGKLSHFKECIQKMLQERSWETVAVHPSILHHAPTTFRSGIVGIERRLQAKVENNSSNINIAFQDMQNLIDMAKDMVQLANVMSNKIKDRQGDISEDETVKFKSYLLSLGIDDPVTRNSCSSNDVFYHQLAKEIASFLLKAISDTGGLMAMSDAYCRVNRARGLELLSPEDFFKACNYMEKLNLPIICRKFDSGVLVLQLQSKTDSLLEKEVSRLLQSRDKLTALEVSQEFQISIVLAQERLYFMERNGLICRDDSVRGLVFYPNFFSSSA</sequence>
<dbReference type="Proteomes" id="UP000000305">
    <property type="component" value="Unassembled WGS sequence"/>
</dbReference>
<dbReference type="OrthoDB" id="271448at2759"/>
<evidence type="ECO:0000256" key="7">
    <source>
        <dbReference type="RuleBase" id="RU367095"/>
    </source>
</evidence>
<dbReference type="Pfam" id="PF04157">
    <property type="entry name" value="EAP30"/>
    <property type="match status" value="1"/>
</dbReference>
<dbReference type="HOGENOM" id="CLU_015433_0_0_1"/>
<evidence type="ECO:0000256" key="2">
    <source>
        <dbReference type="ARBA" id="ARBA00017953"/>
    </source>
</evidence>
<protein>
    <recommendedName>
        <fullName evidence="2 7">Vacuolar protein-sorting-associated protein 36</fullName>
    </recommendedName>
    <alternativeName>
        <fullName evidence="6 7">ESCRT-II complex subunit VPS36</fullName>
    </alternativeName>
</protein>
<dbReference type="GO" id="GO:0031902">
    <property type="term" value="C:late endosome membrane"/>
    <property type="evidence" value="ECO:0000318"/>
    <property type="project" value="GO_Central"/>
</dbReference>
<keyword evidence="3 7" id="KW-0813">Transport</keyword>
<evidence type="ECO:0000256" key="3">
    <source>
        <dbReference type="ARBA" id="ARBA00022448"/>
    </source>
</evidence>
<organism evidence="9 10">
    <name type="scientific">Daphnia pulex</name>
    <name type="common">Water flea</name>
    <dbReference type="NCBI Taxonomy" id="6669"/>
    <lineage>
        <taxon>Eukaryota</taxon>
        <taxon>Metazoa</taxon>
        <taxon>Ecdysozoa</taxon>
        <taxon>Arthropoda</taxon>
        <taxon>Crustacea</taxon>
        <taxon>Branchiopoda</taxon>
        <taxon>Diplostraca</taxon>
        <taxon>Cladocera</taxon>
        <taxon>Anomopoda</taxon>
        <taxon>Daphniidae</taxon>
        <taxon>Daphnia</taxon>
    </lineage>
</organism>
<dbReference type="GO" id="GO:0000814">
    <property type="term" value="C:ESCRT II complex"/>
    <property type="evidence" value="ECO:0000318"/>
    <property type="project" value="GO_Central"/>
</dbReference>